<dbReference type="InterPro" id="IPR017850">
    <property type="entry name" value="Alkaline_phosphatase_core_sf"/>
</dbReference>
<dbReference type="Gene3D" id="3.40.720.10">
    <property type="entry name" value="Alkaline Phosphatase, subunit A"/>
    <property type="match status" value="1"/>
</dbReference>
<dbReference type="RefSeq" id="WP_344879798.1">
    <property type="nucleotide sequence ID" value="NZ_BAABCJ010000001.1"/>
</dbReference>
<comment type="caution">
    <text evidence="1">The sequence shown here is derived from an EMBL/GenBank/DDBJ whole genome shotgun (WGS) entry which is preliminary data.</text>
</comment>
<dbReference type="Proteomes" id="UP001501536">
    <property type="component" value="Unassembled WGS sequence"/>
</dbReference>
<reference evidence="2" key="1">
    <citation type="journal article" date="2019" name="Int. J. Syst. Evol. Microbiol.">
        <title>The Global Catalogue of Microorganisms (GCM) 10K type strain sequencing project: providing services to taxonomists for standard genome sequencing and annotation.</title>
        <authorList>
            <consortium name="The Broad Institute Genomics Platform"/>
            <consortium name="The Broad Institute Genome Sequencing Center for Infectious Disease"/>
            <person name="Wu L."/>
            <person name="Ma J."/>
        </authorList>
    </citation>
    <scope>NUCLEOTIDE SEQUENCE [LARGE SCALE GENOMIC DNA]</scope>
    <source>
        <strain evidence="2">JCM 16961</strain>
    </source>
</reference>
<name>A0ABP7CX42_9MICC</name>
<dbReference type="PANTHER" id="PTHR10151">
    <property type="entry name" value="ECTONUCLEOTIDE PYROPHOSPHATASE/PHOSPHODIESTERASE"/>
    <property type="match status" value="1"/>
</dbReference>
<dbReference type="Pfam" id="PF01663">
    <property type="entry name" value="Phosphodiest"/>
    <property type="match status" value="1"/>
</dbReference>
<dbReference type="EMBL" id="BAABCJ010000001">
    <property type="protein sequence ID" value="GAA3696164.1"/>
    <property type="molecule type" value="Genomic_DNA"/>
</dbReference>
<accession>A0ABP7CX42</accession>
<gene>
    <name evidence="1" type="ORF">GCM10022377_06210</name>
</gene>
<dbReference type="PANTHER" id="PTHR10151:SF120">
    <property type="entry name" value="BIS(5'-ADENOSYL)-TRIPHOSPHATASE"/>
    <property type="match status" value="1"/>
</dbReference>
<dbReference type="SUPFAM" id="SSF53649">
    <property type="entry name" value="Alkaline phosphatase-like"/>
    <property type="match status" value="1"/>
</dbReference>
<protein>
    <submittedName>
        <fullName evidence="1">Alkaline phosphatase family protein</fullName>
    </submittedName>
</protein>
<sequence length="393" mass="41736">MPEPATVTGADLPPVPRYAGAHVRHVLPSAAAALGVPGFENSLGVPRARRVCVVMVDGLGLGLLKESAGHAPFLRSVLGTNRALDAAFPTTTAASLASFGTGAPPVAHGVVGYDVVDPARRRVVNQLGNWPSDLDPVGWQPVPTVLERAAGTLHVATVSLPEFADSQLTRAALRGGAFVGAKTIQARVQAAQRELSGHERALVYLYLNELDKTGHRHGADSGRWRDQLEEIDFALRTLVKRLPAGTLVLLTADHGMVDVSRENRIDYSLVPGLVDGVQLTAGEPRAVQLHVASGDAAAADRAADAWRDEFGRRVWVLRREEAIGAGFLGDPADLRGGVAERIGDVLVLPRDADLALYDGRRVAPHAFDMVGQHGGLTRAEREVPLLTLARPAK</sequence>
<dbReference type="InterPro" id="IPR002591">
    <property type="entry name" value="Phosphodiest/P_Trfase"/>
</dbReference>
<keyword evidence="2" id="KW-1185">Reference proteome</keyword>
<evidence type="ECO:0000313" key="1">
    <source>
        <dbReference type="EMBL" id="GAA3696164.1"/>
    </source>
</evidence>
<organism evidence="1 2">
    <name type="scientific">Zhihengliuella alba</name>
    <dbReference type="NCBI Taxonomy" id="547018"/>
    <lineage>
        <taxon>Bacteria</taxon>
        <taxon>Bacillati</taxon>
        <taxon>Actinomycetota</taxon>
        <taxon>Actinomycetes</taxon>
        <taxon>Micrococcales</taxon>
        <taxon>Micrococcaceae</taxon>
        <taxon>Zhihengliuella</taxon>
    </lineage>
</organism>
<proteinExistence type="predicted"/>
<evidence type="ECO:0000313" key="2">
    <source>
        <dbReference type="Proteomes" id="UP001501536"/>
    </source>
</evidence>